<dbReference type="AlphaFoldDB" id="A0A3P8YMJ8"/>
<evidence type="ECO:0000256" key="3">
    <source>
        <dbReference type="ARBA" id="ARBA00022989"/>
    </source>
</evidence>
<reference evidence="15" key="1">
    <citation type="journal article" date="2014" name="PLoS ONE">
        <title>The genome and linkage map of the northern pike (Esox lucius): conserved synteny revealed between the salmonid sister group and the Neoteleostei.</title>
        <authorList>
            <person name="Rondeau E.B."/>
            <person name="Minkley D.R."/>
            <person name="Leong J.S."/>
            <person name="Messmer A.M."/>
            <person name="Jantzen J.R."/>
            <person name="von Schalburg K.R."/>
            <person name="Lemon C."/>
            <person name="Bird N.H."/>
            <person name="Koop B.F."/>
        </authorList>
    </citation>
    <scope>NUCLEOTIDE SEQUENCE</scope>
</reference>
<dbReference type="GO" id="GO:0004993">
    <property type="term" value="F:G protein-coupled serotonin receptor activity"/>
    <property type="evidence" value="ECO:0007669"/>
    <property type="project" value="TreeGrafter"/>
</dbReference>
<dbReference type="InterPro" id="IPR017452">
    <property type="entry name" value="GPCR_Rhodpsn_7TM"/>
</dbReference>
<dbReference type="InterPro" id="IPR000995">
    <property type="entry name" value="Musac_Ach_rcpt"/>
</dbReference>
<feature type="transmembrane region" description="Helical" evidence="11">
    <location>
        <begin position="110"/>
        <end position="131"/>
    </location>
</feature>
<feature type="region of interest" description="Disordered" evidence="12">
    <location>
        <begin position="275"/>
        <end position="302"/>
    </location>
</feature>
<evidence type="ECO:0000256" key="4">
    <source>
        <dbReference type="ARBA" id="ARBA00023018"/>
    </source>
</evidence>
<keyword evidence="6 11" id="KW-0472">Membrane</keyword>
<dbReference type="PROSITE" id="PS50262">
    <property type="entry name" value="G_PROTEIN_RECEP_F1_2"/>
    <property type="match status" value="1"/>
</dbReference>
<keyword evidence="2 10" id="KW-0812">Transmembrane</keyword>
<comment type="subcellular location">
    <subcellularLocation>
        <location evidence="11">Cell membrane</location>
        <topology evidence="11">Multi-pass membrane protein</topology>
    </subcellularLocation>
    <subcellularLocation>
        <location evidence="11">Postsynaptic cell membrane</location>
        <topology evidence="11">Multi-pass membrane protein</topology>
    </subcellularLocation>
</comment>
<accession>A0A3P8YMJ8</accession>
<evidence type="ECO:0000256" key="1">
    <source>
        <dbReference type="ARBA" id="ARBA00022475"/>
    </source>
</evidence>
<dbReference type="PANTHER" id="PTHR24247">
    <property type="entry name" value="5-HYDROXYTRYPTAMINE RECEPTOR"/>
    <property type="match status" value="1"/>
</dbReference>
<evidence type="ECO:0000256" key="11">
    <source>
        <dbReference type="RuleBase" id="RU361191"/>
    </source>
</evidence>
<evidence type="ECO:0000256" key="2">
    <source>
        <dbReference type="ARBA" id="ARBA00022692"/>
    </source>
</evidence>
<dbReference type="FunFam" id="1.20.1070.10:FF:000162">
    <property type="entry name" value="Muscarinic acetylcholine receptor"/>
    <property type="match status" value="1"/>
</dbReference>
<keyword evidence="1 11" id="KW-1003">Cell membrane</keyword>
<protein>
    <recommendedName>
        <fullName evidence="11">Muscarinic acetylcholine receptor</fullName>
    </recommendedName>
</protein>
<dbReference type="GO" id="GO:0007187">
    <property type="term" value="P:G protein-coupled receptor signaling pathway, coupled to cyclic nucleotide second messenger"/>
    <property type="evidence" value="ECO:0007669"/>
    <property type="project" value="TreeGrafter"/>
</dbReference>
<organism evidence="14 15">
    <name type="scientific">Esox lucius</name>
    <name type="common">Northern pike</name>
    <dbReference type="NCBI Taxonomy" id="8010"/>
    <lineage>
        <taxon>Eukaryota</taxon>
        <taxon>Metazoa</taxon>
        <taxon>Chordata</taxon>
        <taxon>Craniata</taxon>
        <taxon>Vertebrata</taxon>
        <taxon>Euteleostomi</taxon>
        <taxon>Actinopterygii</taxon>
        <taxon>Neopterygii</taxon>
        <taxon>Teleostei</taxon>
        <taxon>Protacanthopterygii</taxon>
        <taxon>Esociformes</taxon>
        <taxon>Esocidae</taxon>
        <taxon>Esox</taxon>
    </lineage>
</organism>
<dbReference type="Ensembl" id="ENSELUT00000026947.3">
    <property type="protein sequence ID" value="ENSELUP00000017367.2"/>
    <property type="gene ID" value="ENSELUG00000017088.3"/>
</dbReference>
<feature type="region of interest" description="Disordered" evidence="12">
    <location>
        <begin position="242"/>
        <end position="263"/>
    </location>
</feature>
<keyword evidence="9 11" id="KW-0628">Postsynaptic cell membrane</keyword>
<reference evidence="14" key="3">
    <citation type="submission" date="2025-08" db="UniProtKB">
        <authorList>
            <consortium name="Ensembl"/>
        </authorList>
    </citation>
    <scope>IDENTIFICATION</scope>
</reference>
<name>A0A3P8YMJ8_ESOLU</name>
<evidence type="ECO:0000256" key="8">
    <source>
        <dbReference type="ARBA" id="ARBA00023224"/>
    </source>
</evidence>
<dbReference type="CDD" id="cd15049">
    <property type="entry name" value="7tmA_mAChR"/>
    <property type="match status" value="1"/>
</dbReference>
<comment type="function">
    <text evidence="11">The muscarinic acetylcholine receptor mediates various cellular responses, including inhibition of adenylate cyclase, breakdown of phosphoinositides and modulation of potassium channels through the action of G proteins.</text>
</comment>
<feature type="transmembrane region" description="Helical" evidence="11">
    <location>
        <begin position="35"/>
        <end position="60"/>
    </location>
</feature>
<evidence type="ECO:0000259" key="13">
    <source>
        <dbReference type="PROSITE" id="PS50262"/>
    </source>
</evidence>
<sequence length="468" mass="51711">MIKILNVQLFSYSPVGPEMTNKTADPLGGHEIWEVVVIVLITGPLSLVTIIGNLLVMISFRVNSQLRTVSNYFLLSLAVADLILGAVSMNLYAVYIIMGRWTLGSLACDVWLAVDYVASNASVMNLLVISFDRFYSVTRPLTYRAKRTTRRAAVAIGLAWAVSFILWGPAILFWPHVMGRASQDAHDCSIPFMTEAALTYGTAIAAFYLPVTIMVILYWKIYWEIEKRAQGLKGLLGIVRSEGSSDSNECKQSSGRRTATLSLAPTQTAFRDSSCNLDEEPTVSLSSSEEEPEPHRQRENAATGCIATVSLRDARGSDTGEASKPLTSGAEDSAAGSQGRQFSLRGTKFSNSGCHKQPKAKRNRIIREKKAAKTLSAILLAFILTWTPYNIMVLVSISYCVPEKLWQLGYWLCYINSTVNPVCYALCNKHFRVTFKALLLCRPGGRTWGRTRRGNQASFQKNKTSSNV</sequence>
<evidence type="ECO:0000313" key="15">
    <source>
        <dbReference type="Proteomes" id="UP000265140"/>
    </source>
</evidence>
<dbReference type="PRINTS" id="PR00243">
    <property type="entry name" value="MUSCARINICR"/>
</dbReference>
<comment type="similarity">
    <text evidence="11">Belongs to the G-protein coupled receptor 1 family. Muscarinic acetylcholine receptor subfamily.</text>
</comment>
<dbReference type="SMART" id="SM01381">
    <property type="entry name" value="7TM_GPCR_Srsx"/>
    <property type="match status" value="1"/>
</dbReference>
<keyword evidence="3 11" id="KW-1133">Transmembrane helix</keyword>
<dbReference type="GeneTree" id="ENSGT00940000158450"/>
<evidence type="ECO:0000256" key="12">
    <source>
        <dbReference type="SAM" id="MobiDB-lite"/>
    </source>
</evidence>
<evidence type="ECO:0000256" key="6">
    <source>
        <dbReference type="ARBA" id="ARBA00023136"/>
    </source>
</evidence>
<keyword evidence="5 10" id="KW-0297">G-protein coupled receptor</keyword>
<feature type="transmembrane region" description="Helical" evidence="11">
    <location>
        <begin position="152"/>
        <end position="177"/>
    </location>
</feature>
<proteinExistence type="inferred from homology"/>
<keyword evidence="7 10" id="KW-0675">Receptor</keyword>
<dbReference type="Proteomes" id="UP000265140">
    <property type="component" value="Chromosome 7"/>
</dbReference>
<dbReference type="SUPFAM" id="SSF81321">
    <property type="entry name" value="Family A G protein-coupled receptor-like"/>
    <property type="match status" value="1"/>
</dbReference>
<dbReference type="Gene3D" id="1.20.1070.10">
    <property type="entry name" value="Rhodopsin 7-helix transmembrane proteins"/>
    <property type="match status" value="2"/>
</dbReference>
<keyword evidence="4 11" id="KW-0770">Synapse</keyword>
<evidence type="ECO:0000256" key="10">
    <source>
        <dbReference type="RuleBase" id="RU000688"/>
    </source>
</evidence>
<dbReference type="GO" id="GO:0045211">
    <property type="term" value="C:postsynaptic membrane"/>
    <property type="evidence" value="ECO:0007669"/>
    <property type="project" value="UniProtKB-SubCell"/>
</dbReference>
<dbReference type="PROSITE" id="PS00237">
    <property type="entry name" value="G_PROTEIN_RECEP_F1_1"/>
    <property type="match status" value="1"/>
</dbReference>
<dbReference type="GO" id="GO:0030425">
    <property type="term" value="C:dendrite"/>
    <property type="evidence" value="ECO:0007669"/>
    <property type="project" value="TreeGrafter"/>
</dbReference>
<evidence type="ECO:0000313" key="14">
    <source>
        <dbReference type="Ensembl" id="ENSELUP00000017367.2"/>
    </source>
</evidence>
<dbReference type="STRING" id="8010.ENSELUP00000017367"/>
<reference evidence="14" key="4">
    <citation type="submission" date="2025-09" db="UniProtKB">
        <authorList>
            <consortium name="Ensembl"/>
        </authorList>
    </citation>
    <scope>IDENTIFICATION</scope>
</reference>
<feature type="transmembrane region" description="Helical" evidence="11">
    <location>
        <begin position="197"/>
        <end position="219"/>
    </location>
</feature>
<reference evidence="14" key="2">
    <citation type="submission" date="2020-02" db="EMBL/GenBank/DDBJ databases">
        <title>Esox lucius (northern pike) genome, fEsoLuc1, primary haplotype.</title>
        <authorList>
            <person name="Myers G."/>
            <person name="Karagic N."/>
            <person name="Meyer A."/>
            <person name="Pippel M."/>
            <person name="Reichard M."/>
            <person name="Winkler S."/>
            <person name="Tracey A."/>
            <person name="Sims Y."/>
            <person name="Howe K."/>
            <person name="Rhie A."/>
            <person name="Formenti G."/>
            <person name="Durbin R."/>
            <person name="Fedrigo O."/>
            <person name="Jarvis E.D."/>
        </authorList>
    </citation>
    <scope>NUCLEOTIDE SEQUENCE [LARGE SCALE GENOMIC DNA]</scope>
</reference>
<evidence type="ECO:0000256" key="9">
    <source>
        <dbReference type="ARBA" id="ARBA00023257"/>
    </source>
</evidence>
<evidence type="ECO:0000256" key="5">
    <source>
        <dbReference type="ARBA" id="ARBA00023040"/>
    </source>
</evidence>
<feature type="transmembrane region" description="Helical" evidence="11">
    <location>
        <begin position="371"/>
        <end position="389"/>
    </location>
</feature>
<dbReference type="Pfam" id="PF00001">
    <property type="entry name" value="7tm_1"/>
    <property type="match status" value="1"/>
</dbReference>
<dbReference type="PRINTS" id="PR00237">
    <property type="entry name" value="GPCRRHODOPSN"/>
</dbReference>
<dbReference type="Bgee" id="ENSELUG00000017088">
    <property type="expression patterns" value="Expressed in digestive tract"/>
</dbReference>
<feature type="transmembrane region" description="Helical" evidence="11">
    <location>
        <begin position="409"/>
        <end position="427"/>
    </location>
</feature>
<dbReference type="GO" id="GO:0007197">
    <property type="term" value="P:adenylate cyclase-inhibiting G protein-coupled acetylcholine receptor signaling pathway"/>
    <property type="evidence" value="ECO:0007669"/>
    <property type="project" value="TreeGrafter"/>
</dbReference>
<feature type="region of interest" description="Disordered" evidence="12">
    <location>
        <begin position="315"/>
        <end position="338"/>
    </location>
</feature>
<keyword evidence="15" id="KW-1185">Reference proteome</keyword>
<keyword evidence="8 10" id="KW-0807">Transducer</keyword>
<evidence type="ECO:0000256" key="7">
    <source>
        <dbReference type="ARBA" id="ARBA00023170"/>
    </source>
</evidence>
<feature type="transmembrane region" description="Helical" evidence="11">
    <location>
        <begin position="72"/>
        <end position="98"/>
    </location>
</feature>
<dbReference type="InterPro" id="IPR000276">
    <property type="entry name" value="GPCR_Rhodpsn"/>
</dbReference>
<dbReference type="PANTHER" id="PTHR24247:SF182">
    <property type="entry name" value="MUSCARINIC ACETYLCHOLINE RECEPTOR M1"/>
    <property type="match status" value="1"/>
</dbReference>
<feature type="domain" description="G-protein coupled receptors family 1 profile" evidence="13">
    <location>
        <begin position="52"/>
        <end position="424"/>
    </location>
</feature>
<dbReference type="GO" id="GO:0016907">
    <property type="term" value="F:G protein-coupled acetylcholine receptor activity"/>
    <property type="evidence" value="ECO:0007669"/>
    <property type="project" value="UniProtKB-UniRule"/>
</dbReference>